<dbReference type="CDD" id="cd19499">
    <property type="entry name" value="RecA-like_ClpB_Hsp104-like"/>
    <property type="match status" value="1"/>
</dbReference>
<name>A0A068W693_BABMR</name>
<keyword evidence="2" id="KW-0067">ATP-binding</keyword>
<reference evidence="4" key="1">
    <citation type="submission" date="2014-04" db="EMBL/GenBank/DDBJ databases">
        <title>Structure and function of the apicoplast genome of the human pathogen Babesia microti.</title>
        <authorList>
            <person name="Garg A."/>
            <person name="Stein A."/>
            <person name="Zhao W."/>
            <person name="Dwivedi A."/>
            <person name="Frutos R."/>
            <person name="Cornillot E."/>
            <person name="Ben Mamoun C."/>
        </authorList>
    </citation>
    <scope>NUCLEOTIDE SEQUENCE [LARGE SCALE GENOMIC DNA]</scope>
    <source>
        <strain evidence="4">RI</strain>
    </source>
</reference>
<dbReference type="Gene3D" id="3.40.50.300">
    <property type="entry name" value="P-loop containing nucleotide triphosphate hydrolases"/>
    <property type="match status" value="1"/>
</dbReference>
<dbReference type="GO" id="GO:0006508">
    <property type="term" value="P:proteolysis"/>
    <property type="evidence" value="ECO:0007669"/>
    <property type="project" value="UniProtKB-KW"/>
</dbReference>
<dbReference type="AlphaFoldDB" id="A0A068W693"/>
<proteinExistence type="predicted"/>
<keyword evidence="1" id="KW-0547">Nucleotide-binding</keyword>
<dbReference type="SMART" id="SM00382">
    <property type="entry name" value="AAA"/>
    <property type="match status" value="1"/>
</dbReference>
<dbReference type="EMBL" id="LK028575">
    <property type="protein sequence ID" value="CDR32607.1"/>
    <property type="molecule type" value="Genomic_DNA"/>
</dbReference>
<dbReference type="Proteomes" id="UP000002899">
    <property type="component" value="Apicoplast Pltd"/>
</dbReference>
<dbReference type="PANTHER" id="PTHR11638">
    <property type="entry name" value="ATP-DEPENDENT CLP PROTEASE"/>
    <property type="match status" value="1"/>
</dbReference>
<dbReference type="GO" id="GO:0016887">
    <property type="term" value="F:ATP hydrolysis activity"/>
    <property type="evidence" value="ECO:0007669"/>
    <property type="project" value="InterPro"/>
</dbReference>
<evidence type="ECO:0000259" key="3">
    <source>
        <dbReference type="SMART" id="SM00382"/>
    </source>
</evidence>
<dbReference type="InterPro" id="IPR027417">
    <property type="entry name" value="P-loop_NTPase"/>
</dbReference>
<keyword evidence="4" id="KW-0933">Apicoplast</keyword>
<evidence type="ECO:0000256" key="2">
    <source>
        <dbReference type="ARBA" id="ARBA00022840"/>
    </source>
</evidence>
<dbReference type="KEGG" id="bmic:B661_pgp10"/>
<dbReference type="PRINTS" id="PR00300">
    <property type="entry name" value="CLPPROTEASEA"/>
</dbReference>
<dbReference type="GO" id="GO:0008233">
    <property type="term" value="F:peptidase activity"/>
    <property type="evidence" value="ECO:0007669"/>
    <property type="project" value="UniProtKB-KW"/>
</dbReference>
<dbReference type="InterPro" id="IPR003593">
    <property type="entry name" value="AAA+_ATPase"/>
</dbReference>
<dbReference type="PANTHER" id="PTHR11638:SF18">
    <property type="entry name" value="HEAT SHOCK PROTEIN 104"/>
    <property type="match status" value="1"/>
</dbReference>
<dbReference type="VEuPathDB" id="PiroplasmaDB:BmR1_api00470"/>
<dbReference type="GeneID" id="32877960"/>
<evidence type="ECO:0000313" key="4">
    <source>
        <dbReference type="EMBL" id="CDR32607.1"/>
    </source>
</evidence>
<evidence type="ECO:0000256" key="1">
    <source>
        <dbReference type="ARBA" id="ARBA00022741"/>
    </source>
</evidence>
<dbReference type="OrthoDB" id="367251at2759"/>
<accession>A0A068W693</accession>
<organism evidence="4 5">
    <name type="scientific">Babesia microti (strain RI)</name>
    <dbReference type="NCBI Taxonomy" id="1133968"/>
    <lineage>
        <taxon>Eukaryota</taxon>
        <taxon>Sar</taxon>
        <taxon>Alveolata</taxon>
        <taxon>Apicomplexa</taxon>
        <taxon>Aconoidasida</taxon>
        <taxon>Piroplasmida</taxon>
        <taxon>Babesiidae</taxon>
        <taxon>Babesia</taxon>
    </lineage>
</organism>
<dbReference type="InterPro" id="IPR050130">
    <property type="entry name" value="ClpA_ClpB"/>
</dbReference>
<keyword evidence="4" id="KW-0934">Plastid</keyword>
<keyword evidence="4" id="KW-0645">Protease</keyword>
<dbReference type="Pfam" id="PF07724">
    <property type="entry name" value="AAA_2"/>
    <property type="match status" value="1"/>
</dbReference>
<feature type="domain" description="AAA+ ATPase" evidence="3">
    <location>
        <begin position="326"/>
        <end position="486"/>
    </location>
</feature>
<keyword evidence="5" id="KW-1185">Reference proteome</keyword>
<dbReference type="InterPro" id="IPR003959">
    <property type="entry name" value="ATPase_AAA_core"/>
</dbReference>
<evidence type="ECO:0000313" key="5">
    <source>
        <dbReference type="Proteomes" id="UP000002899"/>
    </source>
</evidence>
<keyword evidence="4" id="KW-0378">Hydrolase</keyword>
<dbReference type="GO" id="GO:0005524">
    <property type="term" value="F:ATP binding"/>
    <property type="evidence" value="ECO:0007669"/>
    <property type="project" value="UniProtKB-KW"/>
</dbReference>
<geneLocation type="apicoplast" evidence="4"/>
<dbReference type="RefSeq" id="YP_009363176.1">
    <property type="nucleotide sequence ID" value="NC_034636.1"/>
</dbReference>
<dbReference type="GO" id="GO:0034605">
    <property type="term" value="P:cellular response to heat"/>
    <property type="evidence" value="ECO:0007669"/>
    <property type="project" value="TreeGrafter"/>
</dbReference>
<sequence length="573" mass="69002">MNYYFNLNNYNYINFFNYKNKLLDFRNFDYYLKFNLFKYINKCLYLQKIYKDIIFNNIKFNIFNNILLNLNFNYIYNKLFNINITEIDRFDLNNIYIKDLNKLFINDNNYCIDIKNYKEFYFINYYLVLYEIYYNNIIFLIQCNTNNSDNYNKFLDIYNIINLFIKDNKFIKYIICSNYNIIISKINNIYNNKFYKKLKINNYTNNINYFLLNKIIINKINNINIFNNFIFNDLLKNNYNNNFLILNNINFNNNLYHYNKINIFNNYIKLNNIINFNNIINTFKENKKFDKYISNFIFGQENQLHKLSTVDINKIFSKKEINSIKPIGSWIICGPSGTGKTELAKIISKLLYNNKLKFIKFDMSEFMDKYTVSRLIGAPPGYLGYEKGGELTNFVNENKNSIILFDEAEKANKYIYDILLQVLDEGVLTDSKGIKVFFNKSILIFTSNIGSSICKNNKFKFNNIIFKNVIKELKKFFRIEFLNRIDDILIFNYLDLFSIYKLMDKFLFNISKFCININKIKLFLSLIFNKNNTNIRKIIRILDNNIINKIYNFENNNISIDICGKSLVYKNNI</sequence>
<dbReference type="GO" id="GO:0005737">
    <property type="term" value="C:cytoplasm"/>
    <property type="evidence" value="ECO:0007669"/>
    <property type="project" value="TreeGrafter"/>
</dbReference>
<dbReference type="InterPro" id="IPR001270">
    <property type="entry name" value="ClpA/B"/>
</dbReference>
<dbReference type="SUPFAM" id="SSF52540">
    <property type="entry name" value="P-loop containing nucleoside triphosphate hydrolases"/>
    <property type="match status" value="1"/>
</dbReference>
<protein>
    <submittedName>
        <fullName evidence="4">ATP-dependent Clp protease</fullName>
    </submittedName>
</protein>
<gene>
    <name evidence="4" type="primary">clpC1</name>
</gene>